<accession>A0ACC6Q8U0</accession>
<evidence type="ECO:0000313" key="1">
    <source>
        <dbReference type="EMBL" id="MEJ8640056.1"/>
    </source>
</evidence>
<protein>
    <submittedName>
        <fullName evidence="1">Glycosyltransferase family 4 protein</fullName>
        <ecNumber evidence="1">2.4.-.-</ecNumber>
    </submittedName>
</protein>
<dbReference type="Proteomes" id="UP001377168">
    <property type="component" value="Unassembled WGS sequence"/>
</dbReference>
<keyword evidence="1" id="KW-0808">Transferase</keyword>
<proteinExistence type="predicted"/>
<keyword evidence="2" id="KW-1185">Reference proteome</keyword>
<dbReference type="EMBL" id="JBBKAJ010000038">
    <property type="protein sequence ID" value="MEJ8640056.1"/>
    <property type="molecule type" value="Genomic_DNA"/>
</dbReference>
<reference evidence="1" key="1">
    <citation type="submission" date="2024-03" db="EMBL/GenBank/DDBJ databases">
        <title>Novel Streptomyces species of biotechnological and ecological value are a feature of Machair soil.</title>
        <authorList>
            <person name="Prole J.R."/>
            <person name="Goodfellow M."/>
            <person name="Allenby N."/>
            <person name="Ward A.C."/>
        </authorList>
    </citation>
    <scope>NUCLEOTIDE SEQUENCE</scope>
    <source>
        <strain evidence="1">MS2.AVA.5</strain>
    </source>
</reference>
<gene>
    <name evidence="1" type="ORF">WKI67_42960</name>
</gene>
<organism evidence="1 2">
    <name type="scientific">Streptomyces achmelvichensis</name>
    <dbReference type="NCBI Taxonomy" id="3134111"/>
    <lineage>
        <taxon>Bacteria</taxon>
        <taxon>Bacillati</taxon>
        <taxon>Actinomycetota</taxon>
        <taxon>Actinomycetes</taxon>
        <taxon>Kitasatosporales</taxon>
        <taxon>Streptomycetaceae</taxon>
        <taxon>Streptomyces</taxon>
    </lineage>
</organism>
<dbReference type="EC" id="2.4.-.-" evidence="1"/>
<comment type="caution">
    <text evidence="1">The sequence shown here is derived from an EMBL/GenBank/DDBJ whole genome shotgun (WGS) entry which is preliminary data.</text>
</comment>
<keyword evidence="1" id="KW-0328">Glycosyltransferase</keyword>
<name>A0ACC6Q8U0_9ACTN</name>
<sequence length="668" mass="72869">MKIAFLISNAYAMGGVVRATANLAAALATTHDVEVVSSFRTVDAPVIPFDPGVKITALTDTRAGRPDTSDPLSGETSELYPQQDGFARSYSALVDKRMAEWFEKADPDAIISTRPALGCYPTAFGGTHAVRIAQEHETFSASKGQLRRRVDVFYRSMDAVVSLTEADANAYRQHFRGSSPHITAVPNVVPPVELGETAEPGKLIVSAGRIARGKRFDVLVQAFARVVEAHPDWKLRIYGRGPEANNVRSLIHQLGLADSITLMGPSSALETEWVKGAFAATASDRESFGMTIVEAMRCGLPVVSTDCPLGPPEIIKHGTNGLLVPRGDPAAMADAMIELIEDPDRRSAMAKAARESTHRYDPDHIARRYVDLIAFLRERRRVTQPTGDCSIDGDGALRVTIRQGLPESGNWHLVCRPRKATDAPVSAQLHPLSTGSAPATCQAALMQEELDLPEGRYELFVQDARANDDPHRLRAGHLKLAGLLAQSRPTTAPVRWWIPYTTADGHLSLRTWRREEHAEADQVSLTTTHLILRGTLVNTDWLEPYSSAELVLRPRTACGAREVRTPIHCSGDRFEGSVALGEIAGAAQGPHDDWDVWLSPAAGAPRIRVARLYDDIVDRKRVHAYPQQEVIRQDGTSHVKPYFTPANELSVSAVTNAAKTEVQAISST</sequence>
<evidence type="ECO:0000313" key="2">
    <source>
        <dbReference type="Proteomes" id="UP001377168"/>
    </source>
</evidence>